<protein>
    <submittedName>
        <fullName evidence="1">Uncharacterized protein</fullName>
    </submittedName>
</protein>
<dbReference type="Proteomes" id="UP000826271">
    <property type="component" value="Unassembled WGS sequence"/>
</dbReference>
<gene>
    <name evidence="1" type="ORF">BUALT_Bualt15G0095000</name>
</gene>
<dbReference type="AlphaFoldDB" id="A0AAV6WFR4"/>
<proteinExistence type="predicted"/>
<comment type="caution">
    <text evidence="1">The sequence shown here is derived from an EMBL/GenBank/DDBJ whole genome shotgun (WGS) entry which is preliminary data.</text>
</comment>
<evidence type="ECO:0000313" key="1">
    <source>
        <dbReference type="EMBL" id="KAG8368904.1"/>
    </source>
</evidence>
<name>A0AAV6WFR4_9LAMI</name>
<reference evidence="1" key="1">
    <citation type="submission" date="2019-10" db="EMBL/GenBank/DDBJ databases">
        <authorList>
            <person name="Zhang R."/>
            <person name="Pan Y."/>
            <person name="Wang J."/>
            <person name="Ma R."/>
            <person name="Yu S."/>
        </authorList>
    </citation>
    <scope>NUCLEOTIDE SEQUENCE</scope>
    <source>
        <strain evidence="1">LA-IB0</strain>
        <tissue evidence="1">Leaf</tissue>
    </source>
</reference>
<keyword evidence="2" id="KW-1185">Reference proteome</keyword>
<evidence type="ECO:0000313" key="2">
    <source>
        <dbReference type="Proteomes" id="UP000826271"/>
    </source>
</evidence>
<dbReference type="EMBL" id="WHWC01000015">
    <property type="protein sequence ID" value="KAG8368904.1"/>
    <property type="molecule type" value="Genomic_DNA"/>
</dbReference>
<sequence>MDSNVSAKLSCVESRLEKLERCKRDKFAADLQPFHASPASEPVRGHDDFGVRKGEAYVADGDVAAALMELNKEEDMVEVPLDVDNQYPKTGVKEYPRRERKRSHNLQSPYTEFHANKRKATKTVIDPFQSQLINEGKLANDLESNVAEGITFSDEKVVLKEVAMEKEDDEQEDDEDANDGKVDSVLSDKKILDDDLESGIWYISGPHIEKFKCSLSLMKSWNDTIPYAPEIKVWKEYQNEADAISMPGAVNITFPRI</sequence>
<accession>A0AAV6WFR4</accession>
<organism evidence="1 2">
    <name type="scientific">Buddleja alternifolia</name>
    <dbReference type="NCBI Taxonomy" id="168488"/>
    <lineage>
        <taxon>Eukaryota</taxon>
        <taxon>Viridiplantae</taxon>
        <taxon>Streptophyta</taxon>
        <taxon>Embryophyta</taxon>
        <taxon>Tracheophyta</taxon>
        <taxon>Spermatophyta</taxon>
        <taxon>Magnoliopsida</taxon>
        <taxon>eudicotyledons</taxon>
        <taxon>Gunneridae</taxon>
        <taxon>Pentapetalae</taxon>
        <taxon>asterids</taxon>
        <taxon>lamiids</taxon>
        <taxon>Lamiales</taxon>
        <taxon>Scrophulariaceae</taxon>
        <taxon>Buddlejeae</taxon>
        <taxon>Buddleja</taxon>
    </lineage>
</organism>